<reference evidence="9" key="2">
    <citation type="submission" date="2008-12" db="EMBL/GenBank/DDBJ databases">
        <title>Improved gene annotation of the rice (Oryza sativa) genomes.</title>
        <authorList>
            <person name="Wang J."/>
            <person name="Li R."/>
            <person name="Fan W."/>
            <person name="Huang Q."/>
            <person name="Zhang J."/>
            <person name="Zhou Y."/>
            <person name="Hu Y."/>
            <person name="Zi S."/>
            <person name="Li J."/>
            <person name="Ni P."/>
            <person name="Zheng H."/>
            <person name="Zhang Y."/>
            <person name="Zhao M."/>
            <person name="Hao Q."/>
            <person name="McDermott J."/>
            <person name="Samudrala R."/>
            <person name="Kristiansen K."/>
            <person name="Wong G.K.-S."/>
        </authorList>
    </citation>
    <scope>NUCLEOTIDE SEQUENCE</scope>
</reference>
<keyword evidence="6 7" id="KW-0408">Iron</keyword>
<dbReference type="PRINTS" id="PR00463">
    <property type="entry name" value="EP450I"/>
</dbReference>
<sequence>MDALLIALFLLLLIALMETARVRRSGTQRRAGNVPPPPPEPAGLPLVGHLHLFRKPLHRTLARLAARHGGAVFGLRLGSRRVAVVSSAPAAEECLGAHDVAFADRPRLPSGRILSYDWSTMGTASYGPYWRNVRRVAVTEILSARRVQHFADVHVREARRHGAPPSPRGALCSDDDGKVSKEARWFREMVEETMALSGASTVWDFLPAALRWVDVGGVGRRLWRLRESRTRFLQGLINDERKEMEQEQGGDRAQPAARRRTMIGVLLSVQRQDPDACPDQLIRSLCISSLEAGTDTSADTIEWAMSLLLNNPNVMRKARDEIDAFIGQPCIIMETLRLYPPAPLLVPHEASTDCSIAGFHITRGTMLLVNTFAIHRDPQVWNEPTSFIPERFENGRSEGKMAIPFGMGRCKCPAENLGMQMVGLALGTMIQCFEWERVGEELVDMTEGSGLTMPKEVPLQAFYQPRASLMHLLY</sequence>
<evidence type="ECO:0000256" key="3">
    <source>
        <dbReference type="ARBA" id="ARBA00022723"/>
    </source>
</evidence>
<evidence type="ECO:0000256" key="7">
    <source>
        <dbReference type="PIRSR" id="PIRSR602401-1"/>
    </source>
</evidence>
<keyword evidence="2" id="KW-0812">Transmembrane</keyword>
<dbReference type="InterPro" id="IPR036396">
    <property type="entry name" value="Cyt_P450_sf"/>
</dbReference>
<dbReference type="PANTHER" id="PTHR47947">
    <property type="entry name" value="CYTOCHROME P450 82C3-RELATED"/>
    <property type="match status" value="1"/>
</dbReference>
<organism evidence="9">
    <name type="scientific">Oryza sativa subsp. japonica</name>
    <name type="common">Rice</name>
    <dbReference type="NCBI Taxonomy" id="39947"/>
    <lineage>
        <taxon>Eukaryota</taxon>
        <taxon>Viridiplantae</taxon>
        <taxon>Streptophyta</taxon>
        <taxon>Embryophyta</taxon>
        <taxon>Tracheophyta</taxon>
        <taxon>Spermatophyta</taxon>
        <taxon>Magnoliopsida</taxon>
        <taxon>Liliopsida</taxon>
        <taxon>Poales</taxon>
        <taxon>Poaceae</taxon>
        <taxon>BOP clade</taxon>
        <taxon>Oryzoideae</taxon>
        <taxon>Oryzeae</taxon>
        <taxon>Oryzinae</taxon>
        <taxon>Oryza</taxon>
        <taxon>Oryza sativa</taxon>
    </lineage>
</organism>
<keyword evidence="1 7" id="KW-0349">Heme</keyword>
<dbReference type="InterPro" id="IPR002401">
    <property type="entry name" value="Cyt_P450_E_grp-I"/>
</dbReference>
<name>A3A763_ORYSJ</name>
<accession>A3A763</accession>
<feature type="binding site" description="axial binding residue" evidence="7">
    <location>
        <position position="412"/>
    </location>
    <ligand>
        <name>heme</name>
        <dbReference type="ChEBI" id="CHEBI:30413"/>
    </ligand>
    <ligandPart>
        <name>Fe</name>
        <dbReference type="ChEBI" id="CHEBI:18248"/>
    </ligandPart>
</feature>
<evidence type="ECO:0000256" key="2">
    <source>
        <dbReference type="ARBA" id="ARBA00022692"/>
    </source>
</evidence>
<reference evidence="9" key="1">
    <citation type="journal article" date="2005" name="PLoS Biol.">
        <title>The genomes of Oryza sativa: a history of duplications.</title>
        <authorList>
            <person name="Yu J."/>
            <person name="Wang J."/>
            <person name="Lin W."/>
            <person name="Li S."/>
            <person name="Li H."/>
            <person name="Zhou J."/>
            <person name="Ni P."/>
            <person name="Dong W."/>
            <person name="Hu S."/>
            <person name="Zeng C."/>
            <person name="Zhang J."/>
            <person name="Zhang Y."/>
            <person name="Li R."/>
            <person name="Xu Z."/>
            <person name="Li S."/>
            <person name="Li X."/>
            <person name="Zheng H."/>
            <person name="Cong L."/>
            <person name="Lin L."/>
            <person name="Yin J."/>
            <person name="Geng J."/>
            <person name="Li G."/>
            <person name="Shi J."/>
            <person name="Liu J."/>
            <person name="Lv H."/>
            <person name="Li J."/>
            <person name="Wang J."/>
            <person name="Deng Y."/>
            <person name="Ran L."/>
            <person name="Shi X."/>
            <person name="Wang X."/>
            <person name="Wu Q."/>
            <person name="Li C."/>
            <person name="Ren X."/>
            <person name="Wang J."/>
            <person name="Wang X."/>
            <person name="Li D."/>
            <person name="Liu D."/>
            <person name="Zhang X."/>
            <person name="Ji Z."/>
            <person name="Zhao W."/>
            <person name="Sun Y."/>
            <person name="Zhang Z."/>
            <person name="Bao J."/>
            <person name="Han Y."/>
            <person name="Dong L."/>
            <person name="Ji J."/>
            <person name="Chen P."/>
            <person name="Wu S."/>
            <person name="Liu J."/>
            <person name="Xiao Y."/>
            <person name="Bu D."/>
            <person name="Tan J."/>
            <person name="Yang L."/>
            <person name="Ye C."/>
            <person name="Zhang J."/>
            <person name="Xu J."/>
            <person name="Zhou Y."/>
            <person name="Yu Y."/>
            <person name="Zhang B."/>
            <person name="Zhuang S."/>
            <person name="Wei H."/>
            <person name="Liu B."/>
            <person name="Lei M."/>
            <person name="Yu H."/>
            <person name="Li Y."/>
            <person name="Xu H."/>
            <person name="Wei S."/>
            <person name="He X."/>
            <person name="Fang L."/>
            <person name="Zhang Z."/>
            <person name="Zhang Y."/>
            <person name="Huang X."/>
            <person name="Su Z."/>
            <person name="Tong W."/>
            <person name="Li J."/>
            <person name="Tong Z."/>
            <person name="Li S."/>
            <person name="Ye J."/>
            <person name="Wang L."/>
            <person name="Fang L."/>
            <person name="Lei T."/>
            <person name="Chen C."/>
            <person name="Chen H."/>
            <person name="Xu Z."/>
            <person name="Li H."/>
            <person name="Huang H."/>
            <person name="Zhang F."/>
            <person name="Xu H."/>
            <person name="Li N."/>
            <person name="Zhao C."/>
            <person name="Li S."/>
            <person name="Dong L."/>
            <person name="Huang Y."/>
            <person name="Li L."/>
            <person name="Xi Y."/>
            <person name="Qi Q."/>
            <person name="Li W."/>
            <person name="Zhang B."/>
            <person name="Hu W."/>
            <person name="Zhang Y."/>
            <person name="Tian X."/>
            <person name="Jiao Y."/>
            <person name="Liang X."/>
            <person name="Jin J."/>
            <person name="Gao L."/>
            <person name="Zheng W."/>
            <person name="Hao B."/>
            <person name="Liu S."/>
            <person name="Wang W."/>
            <person name="Yuan L."/>
            <person name="Cao M."/>
            <person name="McDermott J."/>
            <person name="Samudrala R."/>
            <person name="Wang J."/>
            <person name="Wong G.K."/>
            <person name="Yang H."/>
        </authorList>
    </citation>
    <scope>NUCLEOTIDE SEQUENCE [LARGE SCALE GENOMIC DNA]</scope>
</reference>
<gene>
    <name evidence="9" type="ORF">OsJ_06838</name>
</gene>
<keyword evidence="3 7" id="KW-0479">Metal-binding</keyword>
<dbReference type="EMBL" id="CM000139">
    <property type="protein sequence ID" value="EAZ23152.1"/>
    <property type="molecule type" value="Genomic_DNA"/>
</dbReference>
<evidence type="ECO:0000256" key="4">
    <source>
        <dbReference type="ARBA" id="ARBA00022989"/>
    </source>
</evidence>
<dbReference type="AlphaFoldDB" id="A3A763"/>
<protein>
    <submittedName>
        <fullName evidence="9">Uncharacterized protein</fullName>
    </submittedName>
</protein>
<dbReference type="GO" id="GO:0004497">
    <property type="term" value="F:monooxygenase activity"/>
    <property type="evidence" value="ECO:0007669"/>
    <property type="project" value="InterPro"/>
</dbReference>
<keyword evidence="4" id="KW-1133">Transmembrane helix</keyword>
<feature type="chain" id="PRO_5002649701" evidence="8">
    <location>
        <begin position="20"/>
        <end position="474"/>
    </location>
</feature>
<keyword evidence="5" id="KW-0560">Oxidoreductase</keyword>
<dbReference type="Proteomes" id="UP000007752">
    <property type="component" value="Chromosome 2"/>
</dbReference>
<dbReference type="GO" id="GO:0016705">
    <property type="term" value="F:oxidoreductase activity, acting on paired donors, with incorporation or reduction of molecular oxygen"/>
    <property type="evidence" value="ECO:0007669"/>
    <property type="project" value="InterPro"/>
</dbReference>
<proteinExistence type="predicted"/>
<evidence type="ECO:0000313" key="9">
    <source>
        <dbReference type="EMBL" id="EAZ23152.1"/>
    </source>
</evidence>
<dbReference type="GO" id="GO:0005506">
    <property type="term" value="F:iron ion binding"/>
    <property type="evidence" value="ECO:0007669"/>
    <property type="project" value="InterPro"/>
</dbReference>
<dbReference type="Pfam" id="PF00067">
    <property type="entry name" value="p450"/>
    <property type="match status" value="2"/>
</dbReference>
<comment type="cofactor">
    <cofactor evidence="7">
        <name>heme</name>
        <dbReference type="ChEBI" id="CHEBI:30413"/>
    </cofactor>
</comment>
<dbReference type="FunFam" id="1.10.630.10:FF:000026">
    <property type="entry name" value="Cytochrome P450 82C4"/>
    <property type="match status" value="1"/>
</dbReference>
<dbReference type="PRINTS" id="PR00385">
    <property type="entry name" value="P450"/>
</dbReference>
<feature type="signal peptide" evidence="8">
    <location>
        <begin position="1"/>
        <end position="19"/>
    </location>
</feature>
<evidence type="ECO:0000256" key="6">
    <source>
        <dbReference type="ARBA" id="ARBA00023004"/>
    </source>
</evidence>
<dbReference type="PANTHER" id="PTHR47947:SF42">
    <property type="entry name" value="OS02G0503700 PROTEIN"/>
    <property type="match status" value="1"/>
</dbReference>
<evidence type="ECO:0000256" key="8">
    <source>
        <dbReference type="SAM" id="SignalP"/>
    </source>
</evidence>
<evidence type="ECO:0000256" key="1">
    <source>
        <dbReference type="ARBA" id="ARBA00022617"/>
    </source>
</evidence>
<dbReference type="Gene3D" id="1.10.630.10">
    <property type="entry name" value="Cytochrome P450"/>
    <property type="match status" value="1"/>
</dbReference>
<dbReference type="InterPro" id="IPR001128">
    <property type="entry name" value="Cyt_P450"/>
</dbReference>
<dbReference type="GO" id="GO:0020037">
    <property type="term" value="F:heme binding"/>
    <property type="evidence" value="ECO:0007669"/>
    <property type="project" value="InterPro"/>
</dbReference>
<evidence type="ECO:0000256" key="5">
    <source>
        <dbReference type="ARBA" id="ARBA00023002"/>
    </source>
</evidence>
<keyword evidence="4" id="KW-0472">Membrane</keyword>
<dbReference type="InterPro" id="IPR050651">
    <property type="entry name" value="Plant_Cytochrome_P450_Monoox"/>
</dbReference>
<dbReference type="SUPFAM" id="SSF48264">
    <property type="entry name" value="Cytochrome P450"/>
    <property type="match status" value="1"/>
</dbReference>
<keyword evidence="8" id="KW-0732">Signal</keyword>